<organism evidence="1">
    <name type="scientific">marine sediment metagenome</name>
    <dbReference type="NCBI Taxonomy" id="412755"/>
    <lineage>
        <taxon>unclassified sequences</taxon>
        <taxon>metagenomes</taxon>
        <taxon>ecological metagenomes</taxon>
    </lineage>
</organism>
<dbReference type="EMBL" id="BARU01031373">
    <property type="protein sequence ID" value="GAH73904.1"/>
    <property type="molecule type" value="Genomic_DNA"/>
</dbReference>
<feature type="non-terminal residue" evidence="1">
    <location>
        <position position="263"/>
    </location>
</feature>
<gene>
    <name evidence="1" type="ORF">S03H2_49632</name>
</gene>
<proteinExistence type="predicted"/>
<dbReference type="AlphaFoldDB" id="X1J6C7"/>
<evidence type="ECO:0000313" key="1">
    <source>
        <dbReference type="EMBL" id="GAH73904.1"/>
    </source>
</evidence>
<sequence>LESTAYGLQPPKRVSAVGRDVTACAALLSLAVFFSEEPWAEEPWMDEPFVLRPPLERFSRRVRVWHVSLSWMALTHLSGAVEGVSPGAGWSVDAPEFALTTIVLAYGVFMGLMEPFWEPSDLGEGEVEYQPRGSLLDWFGSIPAGVWSEGREIWGVGSYEESYHVDEEEGGSVVYSRILVGVEMGPRGTRTKLSGLAGWSWHHVAFENRADREGSGPFFGVHFDWLYSRHFSIGLRTDLHYWMETDGETTLTTCLSLPLVLRW</sequence>
<feature type="non-terminal residue" evidence="1">
    <location>
        <position position="1"/>
    </location>
</feature>
<accession>X1J6C7</accession>
<name>X1J6C7_9ZZZZ</name>
<protein>
    <submittedName>
        <fullName evidence="1">Uncharacterized protein</fullName>
    </submittedName>
</protein>
<comment type="caution">
    <text evidence="1">The sequence shown here is derived from an EMBL/GenBank/DDBJ whole genome shotgun (WGS) entry which is preliminary data.</text>
</comment>
<reference evidence="1" key="1">
    <citation type="journal article" date="2014" name="Front. Microbiol.">
        <title>High frequency of phylogenetically diverse reductive dehalogenase-homologous genes in deep subseafloor sedimentary metagenomes.</title>
        <authorList>
            <person name="Kawai M."/>
            <person name="Futagami T."/>
            <person name="Toyoda A."/>
            <person name="Takaki Y."/>
            <person name="Nishi S."/>
            <person name="Hori S."/>
            <person name="Arai W."/>
            <person name="Tsubouchi T."/>
            <person name="Morono Y."/>
            <person name="Uchiyama I."/>
            <person name="Ito T."/>
            <person name="Fujiyama A."/>
            <person name="Inagaki F."/>
            <person name="Takami H."/>
        </authorList>
    </citation>
    <scope>NUCLEOTIDE SEQUENCE</scope>
    <source>
        <strain evidence="1">Expedition CK06-06</strain>
    </source>
</reference>